<organism evidence="1 2">
    <name type="scientific">Xenopus laevis</name>
    <name type="common">African clawed frog</name>
    <dbReference type="NCBI Taxonomy" id="8355"/>
    <lineage>
        <taxon>Eukaryota</taxon>
        <taxon>Metazoa</taxon>
        <taxon>Chordata</taxon>
        <taxon>Craniata</taxon>
        <taxon>Vertebrata</taxon>
        <taxon>Euteleostomi</taxon>
        <taxon>Amphibia</taxon>
        <taxon>Batrachia</taxon>
        <taxon>Anura</taxon>
        <taxon>Pipoidea</taxon>
        <taxon>Pipidae</taxon>
        <taxon>Xenopodinae</taxon>
        <taxon>Xenopus</taxon>
        <taxon>Xenopus</taxon>
    </lineage>
</organism>
<proteinExistence type="predicted"/>
<accession>A0A974H353</accession>
<dbReference type="EMBL" id="CM004482">
    <property type="protein sequence ID" value="OCT63108.1"/>
    <property type="molecule type" value="Genomic_DNA"/>
</dbReference>
<gene>
    <name evidence="1" type="ORF">XELAEV_18044204mg</name>
</gene>
<evidence type="ECO:0000313" key="1">
    <source>
        <dbReference type="EMBL" id="OCT63108.1"/>
    </source>
</evidence>
<dbReference type="AlphaFoldDB" id="A0A974H353"/>
<evidence type="ECO:0000313" key="2">
    <source>
        <dbReference type="Proteomes" id="UP000694892"/>
    </source>
</evidence>
<name>A0A974H353_XENLA</name>
<sequence length="84" mass="9307">MTSAPPVPQNNGKKAAVERYIGHHTSLTRQTHVGQGAGMAFSPDIVFMIRVEFPHIGLLFICSIEEHQHHSYNLTALYPLPNKG</sequence>
<reference evidence="2" key="1">
    <citation type="journal article" date="2016" name="Nature">
        <title>Genome evolution in the allotetraploid frog Xenopus laevis.</title>
        <authorList>
            <person name="Session A.M."/>
            <person name="Uno Y."/>
            <person name="Kwon T."/>
            <person name="Chapman J.A."/>
            <person name="Toyoda A."/>
            <person name="Takahashi S."/>
            <person name="Fukui A."/>
            <person name="Hikosaka A."/>
            <person name="Suzuki A."/>
            <person name="Kondo M."/>
            <person name="van Heeringen S.J."/>
            <person name="Quigley I."/>
            <person name="Heinz S."/>
            <person name="Ogino H."/>
            <person name="Ochi H."/>
            <person name="Hellsten U."/>
            <person name="Lyons J.B."/>
            <person name="Simakov O."/>
            <person name="Putnam N."/>
            <person name="Stites J."/>
            <person name="Kuroki Y."/>
            <person name="Tanaka T."/>
            <person name="Michiue T."/>
            <person name="Watanabe M."/>
            <person name="Bogdanovic O."/>
            <person name="Lister R."/>
            <person name="Georgiou G."/>
            <person name="Paranjpe S.S."/>
            <person name="van Kruijsbergen I."/>
            <person name="Shu S."/>
            <person name="Carlson J."/>
            <person name="Kinoshita T."/>
            <person name="Ohta Y."/>
            <person name="Mawaribuchi S."/>
            <person name="Jenkins J."/>
            <person name="Grimwood J."/>
            <person name="Schmutz J."/>
            <person name="Mitros T."/>
            <person name="Mozaffari S.V."/>
            <person name="Suzuki Y."/>
            <person name="Haramoto Y."/>
            <person name="Yamamoto T.S."/>
            <person name="Takagi C."/>
            <person name="Heald R."/>
            <person name="Miller K."/>
            <person name="Haudenschild C."/>
            <person name="Kitzman J."/>
            <person name="Nakayama T."/>
            <person name="Izutsu Y."/>
            <person name="Robert J."/>
            <person name="Fortriede J."/>
            <person name="Burns K."/>
            <person name="Lotay V."/>
            <person name="Karimi K."/>
            <person name="Yasuoka Y."/>
            <person name="Dichmann D.S."/>
            <person name="Flajnik M.F."/>
            <person name="Houston D.W."/>
            <person name="Shendure J."/>
            <person name="DuPasquier L."/>
            <person name="Vize P.D."/>
            <person name="Zorn A.M."/>
            <person name="Ito M."/>
            <person name="Marcotte E.M."/>
            <person name="Wallingford J.B."/>
            <person name="Ito Y."/>
            <person name="Asashima M."/>
            <person name="Ueno N."/>
            <person name="Matsuda Y."/>
            <person name="Veenstra G.J."/>
            <person name="Fujiyama A."/>
            <person name="Harland R.M."/>
            <person name="Taira M."/>
            <person name="Rokhsar D.S."/>
        </authorList>
    </citation>
    <scope>NUCLEOTIDE SEQUENCE [LARGE SCALE GENOMIC DNA]</scope>
    <source>
        <strain evidence="2">J</strain>
    </source>
</reference>
<protein>
    <submittedName>
        <fullName evidence="1">Uncharacterized protein</fullName>
    </submittedName>
</protein>
<dbReference type="Proteomes" id="UP000694892">
    <property type="component" value="Chromosome 9_10L"/>
</dbReference>